<dbReference type="GO" id="GO:0005886">
    <property type="term" value="C:plasma membrane"/>
    <property type="evidence" value="ECO:0007669"/>
    <property type="project" value="UniProtKB-SubCell"/>
</dbReference>
<dbReference type="Pfam" id="PF07690">
    <property type="entry name" value="MFS_1"/>
    <property type="match status" value="1"/>
</dbReference>
<evidence type="ECO:0000313" key="10">
    <source>
        <dbReference type="EMBL" id="MCH6264875.1"/>
    </source>
</evidence>
<feature type="transmembrane region" description="Helical" evidence="7">
    <location>
        <begin position="95"/>
        <end position="113"/>
    </location>
</feature>
<evidence type="ECO:0000313" key="9">
    <source>
        <dbReference type="EMBL" id="MBS4186403.1"/>
    </source>
</evidence>
<evidence type="ECO:0000256" key="2">
    <source>
        <dbReference type="ARBA" id="ARBA00022448"/>
    </source>
</evidence>
<gene>
    <name evidence="10" type="ORF">KHB02_004975</name>
    <name evidence="9" type="ORF">KHB02_34090</name>
</gene>
<feature type="transmembrane region" description="Helical" evidence="7">
    <location>
        <begin position="155"/>
        <end position="177"/>
    </location>
</feature>
<protein>
    <submittedName>
        <fullName evidence="9">MFS transporter</fullName>
    </submittedName>
</protein>
<evidence type="ECO:0000256" key="1">
    <source>
        <dbReference type="ARBA" id="ARBA00004651"/>
    </source>
</evidence>
<evidence type="ECO:0000256" key="7">
    <source>
        <dbReference type="SAM" id="Phobius"/>
    </source>
</evidence>
<evidence type="ECO:0000259" key="8">
    <source>
        <dbReference type="PROSITE" id="PS50850"/>
    </source>
</evidence>
<keyword evidence="6 7" id="KW-0472">Membrane</keyword>
<evidence type="ECO:0000256" key="5">
    <source>
        <dbReference type="ARBA" id="ARBA00022989"/>
    </source>
</evidence>
<dbReference type="GO" id="GO:0022857">
    <property type="term" value="F:transmembrane transporter activity"/>
    <property type="evidence" value="ECO:0007669"/>
    <property type="project" value="InterPro"/>
</dbReference>
<feature type="transmembrane region" description="Helical" evidence="7">
    <location>
        <begin position="292"/>
        <end position="314"/>
    </location>
</feature>
<dbReference type="InterPro" id="IPR020846">
    <property type="entry name" value="MFS_dom"/>
</dbReference>
<dbReference type="RefSeq" id="WP_213146216.1">
    <property type="nucleotide sequence ID" value="NZ_JAGYPE020000005.1"/>
</dbReference>
<dbReference type="EMBL" id="JAGYPE020000005">
    <property type="protein sequence ID" value="MCH6264875.1"/>
    <property type="molecule type" value="Genomic_DNA"/>
</dbReference>
<sequence length="402" mass="43953">MYTKLTIFFLLMFLIASNSYLLSPLLPVLQIEFQITTVQAGWMISSYALTYAVFSLLFGPISDKWNRKKVMIYGLVGYAMAIFLCGFSSSWLEIILYQAIAGLFAALITPQVWASITILIPPDRLVMGVGVVIGGVSAAQVLGHPFGSFLASISWSIPYFVLSLEAIVIIILLIWLIPSLPPPSGEKKPNPFVEPYRQLLKSSKARFGFLAYLIFAIGYYATFTFFGKWLADRFQLDVTTAGMVFLFFGLGSLIGSLFGSPLVTKLTRFHTLNIGAVLMSILYIILPMSKTVLYVEVLLFTIAAIGGVLISVILSSLQTLSSKQRGTVAALSNSCQYFGSMIGTGIAGVLYSTLNGFFSVSLFASLMFLLSIFLFIKSKITDDKTSEQKGIKEAAGITGLIK</sequence>
<feature type="transmembrane region" description="Helical" evidence="7">
    <location>
        <begin position="238"/>
        <end position="258"/>
    </location>
</feature>
<dbReference type="AlphaFoldDB" id="A0A942T7D1"/>
<keyword evidence="2" id="KW-0813">Transport</keyword>
<feature type="transmembrane region" description="Helical" evidence="7">
    <location>
        <begin position="40"/>
        <end position="58"/>
    </location>
</feature>
<dbReference type="Proteomes" id="UP000677265">
    <property type="component" value="Unassembled WGS sequence"/>
</dbReference>
<evidence type="ECO:0000313" key="11">
    <source>
        <dbReference type="Proteomes" id="UP000677265"/>
    </source>
</evidence>
<comment type="caution">
    <text evidence="9">The sequence shown here is derived from an EMBL/GenBank/DDBJ whole genome shotgun (WGS) entry which is preliminary data.</text>
</comment>
<feature type="transmembrane region" description="Helical" evidence="7">
    <location>
        <begin position="270"/>
        <end position="286"/>
    </location>
</feature>
<dbReference type="InterPro" id="IPR050189">
    <property type="entry name" value="MFS_Efflux_Transporters"/>
</dbReference>
<dbReference type="SUPFAM" id="SSF103473">
    <property type="entry name" value="MFS general substrate transporter"/>
    <property type="match status" value="1"/>
</dbReference>
<comment type="subcellular location">
    <subcellularLocation>
        <location evidence="1">Cell membrane</location>
        <topology evidence="1">Multi-pass membrane protein</topology>
    </subcellularLocation>
</comment>
<dbReference type="PANTHER" id="PTHR43124">
    <property type="entry name" value="PURINE EFFLUX PUMP PBUE"/>
    <property type="match status" value="1"/>
</dbReference>
<keyword evidence="3" id="KW-1003">Cell membrane</keyword>
<keyword evidence="11" id="KW-1185">Reference proteome</keyword>
<feature type="transmembrane region" description="Helical" evidence="7">
    <location>
        <begin position="326"/>
        <end position="351"/>
    </location>
</feature>
<feature type="domain" description="Major facilitator superfamily (MFS) profile" evidence="8">
    <location>
        <begin position="4"/>
        <end position="379"/>
    </location>
</feature>
<dbReference type="EMBL" id="JAGYPE010000007">
    <property type="protein sequence ID" value="MBS4186403.1"/>
    <property type="molecule type" value="Genomic_DNA"/>
</dbReference>
<dbReference type="InterPro" id="IPR011701">
    <property type="entry name" value="MFS"/>
</dbReference>
<dbReference type="CDD" id="cd17324">
    <property type="entry name" value="MFS_NepI_like"/>
    <property type="match status" value="1"/>
</dbReference>
<dbReference type="PANTHER" id="PTHR43124:SF3">
    <property type="entry name" value="CHLORAMPHENICOL EFFLUX PUMP RV0191"/>
    <property type="match status" value="1"/>
</dbReference>
<proteinExistence type="predicted"/>
<evidence type="ECO:0000256" key="4">
    <source>
        <dbReference type="ARBA" id="ARBA00022692"/>
    </source>
</evidence>
<evidence type="ECO:0000256" key="6">
    <source>
        <dbReference type="ARBA" id="ARBA00023136"/>
    </source>
</evidence>
<name>A0A942T7D1_9BACI</name>
<dbReference type="InterPro" id="IPR036259">
    <property type="entry name" value="MFS_trans_sf"/>
</dbReference>
<feature type="transmembrane region" description="Helical" evidence="7">
    <location>
        <begin position="125"/>
        <end position="143"/>
    </location>
</feature>
<feature type="transmembrane region" description="Helical" evidence="7">
    <location>
        <begin position="207"/>
        <end position="226"/>
    </location>
</feature>
<accession>A0A942T7D1</accession>
<keyword evidence="5 7" id="KW-1133">Transmembrane helix</keyword>
<organism evidence="9">
    <name type="scientific">Neobacillus citreus</name>
    <dbReference type="NCBI Taxonomy" id="2833578"/>
    <lineage>
        <taxon>Bacteria</taxon>
        <taxon>Bacillati</taxon>
        <taxon>Bacillota</taxon>
        <taxon>Bacilli</taxon>
        <taxon>Bacillales</taxon>
        <taxon>Bacillaceae</taxon>
        <taxon>Neobacillus</taxon>
    </lineage>
</organism>
<feature type="transmembrane region" description="Helical" evidence="7">
    <location>
        <begin position="70"/>
        <end position="89"/>
    </location>
</feature>
<evidence type="ECO:0000256" key="3">
    <source>
        <dbReference type="ARBA" id="ARBA00022475"/>
    </source>
</evidence>
<feature type="transmembrane region" description="Helical" evidence="7">
    <location>
        <begin position="357"/>
        <end position="376"/>
    </location>
</feature>
<keyword evidence="4 7" id="KW-0812">Transmembrane</keyword>
<dbReference type="Gene3D" id="1.20.1250.20">
    <property type="entry name" value="MFS general substrate transporter like domains"/>
    <property type="match status" value="1"/>
</dbReference>
<reference evidence="9" key="1">
    <citation type="submission" date="2021-05" db="EMBL/GenBank/DDBJ databases">
        <title>Novel Bacillus species.</title>
        <authorList>
            <person name="Liu G."/>
        </authorList>
    </citation>
    <scope>NUCLEOTIDE SEQUENCE</scope>
    <source>
        <strain evidence="9 11">FJAT-50051</strain>
    </source>
</reference>
<dbReference type="PROSITE" id="PS50850">
    <property type="entry name" value="MFS"/>
    <property type="match status" value="1"/>
</dbReference>